<feature type="compositionally biased region" description="Polar residues" evidence="1">
    <location>
        <begin position="1"/>
        <end position="13"/>
    </location>
</feature>
<evidence type="ECO:0000313" key="2">
    <source>
        <dbReference type="EMBL" id="KAG8191284.1"/>
    </source>
</evidence>
<accession>A0AAV6V464</accession>
<feature type="compositionally biased region" description="Basic residues" evidence="1">
    <location>
        <begin position="143"/>
        <end position="152"/>
    </location>
</feature>
<keyword evidence="3" id="KW-1185">Reference proteome</keyword>
<feature type="compositionally biased region" description="Basic and acidic residues" evidence="1">
    <location>
        <begin position="23"/>
        <end position="47"/>
    </location>
</feature>
<protein>
    <submittedName>
        <fullName evidence="2">Uncharacterized protein</fullName>
    </submittedName>
</protein>
<feature type="compositionally biased region" description="Basic and acidic residues" evidence="1">
    <location>
        <begin position="117"/>
        <end position="131"/>
    </location>
</feature>
<feature type="compositionally biased region" description="Polar residues" evidence="1">
    <location>
        <begin position="249"/>
        <end position="262"/>
    </location>
</feature>
<name>A0AAV6V464_9ARAC</name>
<feature type="compositionally biased region" description="Basic and acidic residues" evidence="1">
    <location>
        <begin position="175"/>
        <end position="184"/>
    </location>
</feature>
<sequence length="348" mass="41031">MDDQGSSWTSPTKSVPWPPPRHRVSELRKKFERSPKKKYHPQEERYNQDQFQNQEEIQYQEDGYNQEENDWQRYIDDYQNDFDPNERYSNQDAYHESYRDEFQEPSFANVSEFKTTGYHEGRSHTGHKESPINESSDEEVRSPRARIPHHSKVPGLIYSTDEESSDEQEIRRRKNDPSRRHDPGHLALIYSSDEEEELAKEEANRRYRELFRKFYPNDDTTFPESVQRRETPDYPPEDHLESQDKPVPGSSSRRASQNNGAGNVTEVPPQPAIERRGLLGSPDENLWRGIRDMKDSVLQPKRLQKPKKYIEFAFEKGFLYPPTIKFIIRLGVPLIQPTINILPPVNKN</sequence>
<gene>
    <name evidence="2" type="ORF">JTE90_003293</name>
</gene>
<organism evidence="2 3">
    <name type="scientific">Oedothorax gibbosus</name>
    <dbReference type="NCBI Taxonomy" id="931172"/>
    <lineage>
        <taxon>Eukaryota</taxon>
        <taxon>Metazoa</taxon>
        <taxon>Ecdysozoa</taxon>
        <taxon>Arthropoda</taxon>
        <taxon>Chelicerata</taxon>
        <taxon>Arachnida</taxon>
        <taxon>Araneae</taxon>
        <taxon>Araneomorphae</taxon>
        <taxon>Entelegynae</taxon>
        <taxon>Araneoidea</taxon>
        <taxon>Linyphiidae</taxon>
        <taxon>Erigoninae</taxon>
        <taxon>Oedothorax</taxon>
    </lineage>
</organism>
<proteinExistence type="predicted"/>
<feature type="compositionally biased region" description="Basic and acidic residues" evidence="1">
    <location>
        <begin position="93"/>
        <end position="102"/>
    </location>
</feature>
<dbReference type="Proteomes" id="UP000827092">
    <property type="component" value="Unassembled WGS sequence"/>
</dbReference>
<evidence type="ECO:0000256" key="1">
    <source>
        <dbReference type="SAM" id="MobiDB-lite"/>
    </source>
</evidence>
<evidence type="ECO:0000313" key="3">
    <source>
        <dbReference type="Proteomes" id="UP000827092"/>
    </source>
</evidence>
<comment type="caution">
    <text evidence="2">The sequence shown here is derived from an EMBL/GenBank/DDBJ whole genome shotgun (WGS) entry which is preliminary data.</text>
</comment>
<feature type="compositionally biased region" description="Basic and acidic residues" evidence="1">
    <location>
        <begin position="226"/>
        <end position="244"/>
    </location>
</feature>
<feature type="compositionally biased region" description="Basic and acidic residues" evidence="1">
    <location>
        <begin position="200"/>
        <end position="216"/>
    </location>
</feature>
<dbReference type="AlphaFoldDB" id="A0AAV6V464"/>
<dbReference type="EMBL" id="JAFNEN010000162">
    <property type="protein sequence ID" value="KAG8191284.1"/>
    <property type="molecule type" value="Genomic_DNA"/>
</dbReference>
<reference evidence="2 3" key="1">
    <citation type="journal article" date="2022" name="Nat. Ecol. Evol.">
        <title>A masculinizing supergene underlies an exaggerated male reproductive morph in a spider.</title>
        <authorList>
            <person name="Hendrickx F."/>
            <person name="De Corte Z."/>
            <person name="Sonet G."/>
            <person name="Van Belleghem S.M."/>
            <person name="Kostlbacher S."/>
            <person name="Vangestel C."/>
        </authorList>
    </citation>
    <scope>NUCLEOTIDE SEQUENCE [LARGE SCALE GENOMIC DNA]</scope>
    <source>
        <strain evidence="2">W744_W776</strain>
    </source>
</reference>
<feature type="region of interest" description="Disordered" evidence="1">
    <location>
        <begin position="1"/>
        <end position="279"/>
    </location>
</feature>
<feature type="compositionally biased region" description="Polar residues" evidence="1">
    <location>
        <begin position="48"/>
        <end position="57"/>
    </location>
</feature>